<dbReference type="InterPro" id="IPR001087">
    <property type="entry name" value="GDSL"/>
</dbReference>
<organism evidence="1 2">
    <name type="scientific">Spirosoma foliorum</name>
    <dbReference type="NCBI Taxonomy" id="2710596"/>
    <lineage>
        <taxon>Bacteria</taxon>
        <taxon>Pseudomonadati</taxon>
        <taxon>Bacteroidota</taxon>
        <taxon>Cytophagia</taxon>
        <taxon>Cytophagales</taxon>
        <taxon>Cytophagaceae</taxon>
        <taxon>Spirosoma</taxon>
    </lineage>
</organism>
<gene>
    <name evidence="1" type="ORF">H3H32_00755</name>
</gene>
<dbReference type="KEGG" id="sfol:H3H32_00755"/>
<dbReference type="RefSeq" id="WP_182460789.1">
    <property type="nucleotide sequence ID" value="NZ_CP059732.1"/>
</dbReference>
<dbReference type="Pfam" id="PF00657">
    <property type="entry name" value="Lipase_GDSL"/>
    <property type="match status" value="1"/>
</dbReference>
<evidence type="ECO:0000313" key="2">
    <source>
        <dbReference type="Proteomes" id="UP000515369"/>
    </source>
</evidence>
<sequence>MKVKNRFRWGLVLTTVVGLTACTNNDIDPNAGVVTPTPTKGSADFTKYVAVGNSLTAGYADGGLYRDSQLNSYPSILAGQFTTVGGGSFVQPLFTEAQAAGSGYLKLIRVPSLADPTTLITSIAQVAPGAARGGNTAGGSPLLTKFTDANQNLGVPGIRVSDILTVGYGSTQGNQYFERLVANPATTYFQYMSDNLSGATFYSCWLGNNDALGYATSGGVTPLTPVDLFTTNFTAAMNKLAEGGRKGVVMGIPNIIITPYFSTVTVSLAVAQINLVLNNPTPAITALVIQTAQGVRATKTGDLLMIPNALEYAKIGSTAVGTKTGPYGLSASNPLPTQYVLDADEVTALNTAITTYNGIMKAQADAKGAAYVDPNTVLSQAATGFTQNGISYSSSFIQGGVFSLDGIHLTPAGYALMANEIIKGINTKYGSTVPQVNPANYRRVLLQQ</sequence>
<dbReference type="Proteomes" id="UP000515369">
    <property type="component" value="Chromosome"/>
</dbReference>
<reference evidence="1 2" key="1">
    <citation type="submission" date="2020-07" db="EMBL/GenBank/DDBJ databases">
        <title>Spirosoma foliorum sp. nov., isolated from the leaves on the Nejang mountain Korea, Republic of.</title>
        <authorList>
            <person name="Ho H."/>
            <person name="Lee Y.-J."/>
            <person name="Nurcahyanto D.-A."/>
            <person name="Kim S.-G."/>
        </authorList>
    </citation>
    <scope>NUCLEOTIDE SEQUENCE [LARGE SCALE GENOMIC DNA]</scope>
    <source>
        <strain evidence="1 2">PL0136</strain>
    </source>
</reference>
<dbReference type="SUPFAM" id="SSF52266">
    <property type="entry name" value="SGNH hydrolase"/>
    <property type="match status" value="1"/>
</dbReference>
<protein>
    <submittedName>
        <fullName evidence="1">SGNH/GDSL hydrolase family protein</fullName>
    </submittedName>
</protein>
<evidence type="ECO:0000313" key="1">
    <source>
        <dbReference type="EMBL" id="QMW03532.1"/>
    </source>
</evidence>
<name>A0A7G5GXE0_9BACT</name>
<accession>A0A7G5GXE0</accession>
<proteinExistence type="predicted"/>
<dbReference type="GO" id="GO:0016788">
    <property type="term" value="F:hydrolase activity, acting on ester bonds"/>
    <property type="evidence" value="ECO:0007669"/>
    <property type="project" value="InterPro"/>
</dbReference>
<dbReference type="InterPro" id="IPR036514">
    <property type="entry name" value="SGNH_hydro_sf"/>
</dbReference>
<dbReference type="EMBL" id="CP059732">
    <property type="protein sequence ID" value="QMW03532.1"/>
    <property type="molecule type" value="Genomic_DNA"/>
</dbReference>
<keyword evidence="1" id="KW-0378">Hydrolase</keyword>
<keyword evidence="2" id="KW-1185">Reference proteome</keyword>
<dbReference type="Gene3D" id="3.40.50.1110">
    <property type="entry name" value="SGNH hydrolase"/>
    <property type="match status" value="1"/>
</dbReference>
<dbReference type="AlphaFoldDB" id="A0A7G5GXE0"/>
<dbReference type="PROSITE" id="PS51257">
    <property type="entry name" value="PROKAR_LIPOPROTEIN"/>
    <property type="match status" value="1"/>
</dbReference>